<reference evidence="2" key="1">
    <citation type="submission" date="2023-07" db="EMBL/GenBank/DDBJ databases">
        <authorList>
            <person name="Stuckert A."/>
        </authorList>
    </citation>
    <scope>NUCLEOTIDE SEQUENCE</scope>
</reference>
<dbReference type="EMBL" id="CAUEEQ010012370">
    <property type="protein sequence ID" value="CAJ0936507.1"/>
    <property type="molecule type" value="Genomic_DNA"/>
</dbReference>
<protein>
    <submittedName>
        <fullName evidence="2">Uncharacterized protein</fullName>
    </submittedName>
</protein>
<accession>A0ABN9LB27</accession>
<gene>
    <name evidence="2" type="ORF">RIMI_LOCUS6758617</name>
</gene>
<organism evidence="2 3">
    <name type="scientific">Ranitomeya imitator</name>
    <name type="common">mimic poison frog</name>
    <dbReference type="NCBI Taxonomy" id="111125"/>
    <lineage>
        <taxon>Eukaryota</taxon>
        <taxon>Metazoa</taxon>
        <taxon>Chordata</taxon>
        <taxon>Craniata</taxon>
        <taxon>Vertebrata</taxon>
        <taxon>Euteleostomi</taxon>
        <taxon>Amphibia</taxon>
        <taxon>Batrachia</taxon>
        <taxon>Anura</taxon>
        <taxon>Neobatrachia</taxon>
        <taxon>Hyloidea</taxon>
        <taxon>Dendrobatidae</taxon>
        <taxon>Dendrobatinae</taxon>
        <taxon>Ranitomeya</taxon>
    </lineage>
</organism>
<feature type="transmembrane region" description="Helical" evidence="1">
    <location>
        <begin position="12"/>
        <end position="31"/>
    </location>
</feature>
<keyword evidence="1" id="KW-1133">Transmembrane helix</keyword>
<keyword evidence="3" id="KW-1185">Reference proteome</keyword>
<evidence type="ECO:0000313" key="2">
    <source>
        <dbReference type="EMBL" id="CAJ0936507.1"/>
    </source>
</evidence>
<name>A0ABN9LB27_9NEOB</name>
<comment type="caution">
    <text evidence="2">The sequence shown here is derived from an EMBL/GenBank/DDBJ whole genome shotgun (WGS) entry which is preliminary data.</text>
</comment>
<proteinExistence type="predicted"/>
<keyword evidence="1" id="KW-0472">Membrane</keyword>
<evidence type="ECO:0000256" key="1">
    <source>
        <dbReference type="SAM" id="Phobius"/>
    </source>
</evidence>
<dbReference type="Proteomes" id="UP001176940">
    <property type="component" value="Unassembled WGS sequence"/>
</dbReference>
<sequence>MTEYDDKEQIKSSGTVVIMSYFSCLICGSFFSPRVVGIFSRSATVDYEWLMMALKSPMFTGLVAEPRPVYISNRDECHFREAVQDCDFVILYHTKNRGRINIINVTDSLYDEELTYMASSKGRDNVIVLVDDLEKSDYQEKRRILDGQPDITIYSRDLILVTGNEKRHPHLLDQKLQDIKANISADLCSLLIYGSEEEDQASWMR</sequence>
<keyword evidence="1" id="KW-0812">Transmembrane</keyword>
<evidence type="ECO:0000313" key="3">
    <source>
        <dbReference type="Proteomes" id="UP001176940"/>
    </source>
</evidence>